<dbReference type="InterPro" id="IPR002495">
    <property type="entry name" value="Glyco_trans_8"/>
</dbReference>
<evidence type="ECO:0000313" key="10">
    <source>
        <dbReference type="EMBL" id="MEM4990382.1"/>
    </source>
</evidence>
<dbReference type="Gene3D" id="3.90.550.10">
    <property type="entry name" value="Spore Coat Polysaccharide Biosynthesis Protein SpsA, Chain A"/>
    <property type="match status" value="1"/>
</dbReference>
<feature type="domain" description="Glycosyl transferase family 8 C-terminal" evidence="9">
    <location>
        <begin position="271"/>
        <end position="320"/>
    </location>
</feature>
<dbReference type="SUPFAM" id="SSF53448">
    <property type="entry name" value="Nucleotide-diphospho-sugar transferases"/>
    <property type="match status" value="1"/>
</dbReference>
<dbReference type="PANTHER" id="PTHR13778">
    <property type="entry name" value="GLYCOSYLTRANSFERASE 8 DOMAIN-CONTAINING PROTEIN"/>
    <property type="match status" value="1"/>
</dbReference>
<dbReference type="InterPro" id="IPR050748">
    <property type="entry name" value="Glycosyltrans_8_dom-fam"/>
</dbReference>
<comment type="caution">
    <text evidence="10">The sequence shown here is derived from an EMBL/GenBank/DDBJ whole genome shotgun (WGS) entry which is preliminary data.</text>
</comment>
<name>A0ABU9Q2I5_9BURK</name>
<keyword evidence="7" id="KW-0460">Magnesium</keyword>
<evidence type="ECO:0000256" key="1">
    <source>
        <dbReference type="ARBA" id="ARBA00001946"/>
    </source>
</evidence>
<dbReference type="Pfam" id="PF08437">
    <property type="entry name" value="Glyco_transf_8C"/>
    <property type="match status" value="1"/>
</dbReference>
<evidence type="ECO:0000256" key="2">
    <source>
        <dbReference type="ARBA" id="ARBA00004713"/>
    </source>
</evidence>
<dbReference type="InterPro" id="IPR029044">
    <property type="entry name" value="Nucleotide-diphossugar_trans"/>
</dbReference>
<dbReference type="CDD" id="cd04194">
    <property type="entry name" value="GT8_A4GalT_like"/>
    <property type="match status" value="1"/>
</dbReference>
<evidence type="ECO:0000256" key="3">
    <source>
        <dbReference type="ARBA" id="ARBA00006351"/>
    </source>
</evidence>
<keyword evidence="11" id="KW-1185">Reference proteome</keyword>
<keyword evidence="8" id="KW-0448">Lipopolysaccharide biosynthesis</keyword>
<sequence length="332" mass="38050">MSINTSCNSASDNVLNPNAVHVAFGVDTNYFRGMGVNITSIVKNNPDVVFIFHVFAFSITDDSRRRLQELEASHNISIIIHILHTDILSEFSQFPCFSQHPLGTFIRILIPNLMQGIAGKVLYLDADILCMGKIDELLPIEMNDCIAAVVHDELETTVKTQVAALHLQHHEYFNAGVMYIDVNNWVANDTQNKALTVLSTQELRFADQDALNAVLNGRAKYIDDKWNYRYHLVDFLSKGGTRLNVTKPFVFMHFTGPVKPWQSWCLHEARSIFVEYQSMSSWADMPLDPPKSVRELKLFSKFLIKQHRIVEGIGWHAKYLWLRFMNNVKKYT</sequence>
<evidence type="ECO:0000313" key="11">
    <source>
        <dbReference type="Proteomes" id="UP001495910"/>
    </source>
</evidence>
<keyword evidence="4" id="KW-0328">Glycosyltransferase</keyword>
<evidence type="ECO:0000256" key="8">
    <source>
        <dbReference type="ARBA" id="ARBA00022985"/>
    </source>
</evidence>
<protein>
    <submittedName>
        <fullName evidence="10">Glycosyltransferase</fullName>
    </submittedName>
</protein>
<dbReference type="InterPro" id="IPR013645">
    <property type="entry name" value="Glyco_transf_8N"/>
</dbReference>
<evidence type="ECO:0000256" key="6">
    <source>
        <dbReference type="ARBA" id="ARBA00022723"/>
    </source>
</evidence>
<comment type="pathway">
    <text evidence="2">Bacterial outer membrane biogenesis; LPS core biosynthesis.</text>
</comment>
<reference evidence="10 11" key="1">
    <citation type="submission" date="2024-02" db="EMBL/GenBank/DDBJ databases">
        <title>Draft genome sequence of Collimonas sp. strain H4R21, an effective mineral-weathering bacterial strain isolated from the beech rhizosphere.</title>
        <authorList>
            <person name="Morin E."/>
            <person name="Uroz S."/>
            <person name="Leveau J.H.J."/>
            <person name="Kumar R."/>
            <person name="Rey M.W."/>
            <person name="Pham J."/>
        </authorList>
    </citation>
    <scope>NUCLEOTIDE SEQUENCE [LARGE SCALE GENOMIC DNA]</scope>
    <source>
        <strain evidence="10 11">H4R21</strain>
    </source>
</reference>
<comment type="cofactor">
    <cofactor evidence="1">
        <name>Mg(2+)</name>
        <dbReference type="ChEBI" id="CHEBI:18420"/>
    </cofactor>
</comment>
<keyword evidence="5" id="KW-0808">Transferase</keyword>
<gene>
    <name evidence="10" type="ORF">V8G57_23535</name>
</gene>
<organism evidence="10 11">
    <name type="scientific">Collimonas rhizosphaerae</name>
    <dbReference type="NCBI Taxonomy" id="3126357"/>
    <lineage>
        <taxon>Bacteria</taxon>
        <taxon>Pseudomonadati</taxon>
        <taxon>Pseudomonadota</taxon>
        <taxon>Betaproteobacteria</taxon>
        <taxon>Burkholderiales</taxon>
        <taxon>Oxalobacteraceae</taxon>
        <taxon>Collimonas</taxon>
    </lineage>
</organism>
<keyword evidence="6" id="KW-0479">Metal-binding</keyword>
<evidence type="ECO:0000256" key="7">
    <source>
        <dbReference type="ARBA" id="ARBA00022842"/>
    </source>
</evidence>
<evidence type="ECO:0000256" key="4">
    <source>
        <dbReference type="ARBA" id="ARBA00022676"/>
    </source>
</evidence>
<accession>A0ABU9Q2I5</accession>
<evidence type="ECO:0000259" key="9">
    <source>
        <dbReference type="Pfam" id="PF08437"/>
    </source>
</evidence>
<dbReference type="Proteomes" id="UP001495910">
    <property type="component" value="Unassembled WGS sequence"/>
</dbReference>
<dbReference type="PANTHER" id="PTHR13778:SF47">
    <property type="entry name" value="LIPOPOLYSACCHARIDE 1,3-GALACTOSYLTRANSFERASE"/>
    <property type="match status" value="1"/>
</dbReference>
<evidence type="ECO:0000256" key="5">
    <source>
        <dbReference type="ARBA" id="ARBA00022679"/>
    </source>
</evidence>
<dbReference type="EMBL" id="JBANDC010000023">
    <property type="protein sequence ID" value="MEM4990382.1"/>
    <property type="molecule type" value="Genomic_DNA"/>
</dbReference>
<proteinExistence type="inferred from homology"/>
<dbReference type="RefSeq" id="WP_254785039.1">
    <property type="nucleotide sequence ID" value="NZ_JBANDC010000023.1"/>
</dbReference>
<dbReference type="Pfam" id="PF01501">
    <property type="entry name" value="Glyco_transf_8"/>
    <property type="match status" value="1"/>
</dbReference>
<comment type="similarity">
    <text evidence="3">Belongs to the glycosyltransferase 8 family.</text>
</comment>